<accession>A0A510KU10</accession>
<protein>
    <submittedName>
        <fullName evidence="1">Uncharacterized protein</fullName>
    </submittedName>
</protein>
<evidence type="ECO:0000313" key="2">
    <source>
        <dbReference type="Proteomes" id="UP000321944"/>
    </source>
</evidence>
<evidence type="ECO:0000313" key="1">
    <source>
        <dbReference type="EMBL" id="BBM55114.1"/>
    </source>
</evidence>
<proteinExistence type="predicted"/>
<sequence>MSDFMMQGSAGAVETLMGTMSSTFAAVFDSLEPLLVPVAGLFMGIAEAIGQVAEKRLGCCN</sequence>
<dbReference type="EMBL" id="AP019841">
    <property type="protein sequence ID" value="BBM55114.1"/>
    <property type="molecule type" value="Genomic_DNA"/>
</dbReference>
<reference evidence="1 2" key="1">
    <citation type="submission" date="2019-07" db="EMBL/GenBank/DDBJ databases">
        <title>Complete Genome Sequence of Leptotrichia wadei Strain JMUB3936.</title>
        <authorList>
            <person name="Watanabe S."/>
            <person name="Cui L."/>
        </authorList>
    </citation>
    <scope>NUCLEOTIDE SEQUENCE [LARGE SCALE GENOMIC DNA]</scope>
    <source>
        <strain evidence="1 2">JMUB3936</strain>
    </source>
</reference>
<dbReference type="AlphaFoldDB" id="A0A510KU10"/>
<name>A0A510KU10_9FUSO</name>
<organism evidence="1 2">
    <name type="scientific">Leptotrichia wadei</name>
    <dbReference type="NCBI Taxonomy" id="157687"/>
    <lineage>
        <taxon>Bacteria</taxon>
        <taxon>Fusobacteriati</taxon>
        <taxon>Fusobacteriota</taxon>
        <taxon>Fusobacteriia</taxon>
        <taxon>Fusobacteriales</taxon>
        <taxon>Leptotrichiaceae</taxon>
        <taxon>Leptotrichia</taxon>
    </lineage>
</organism>
<gene>
    <name evidence="1" type="ORF">JMUB3936_1398</name>
</gene>
<dbReference type="Proteomes" id="UP000321944">
    <property type="component" value="Chromosome"/>
</dbReference>